<organism evidence="1 2">
    <name type="scientific">Euzebya pacifica</name>
    <dbReference type="NCBI Taxonomy" id="1608957"/>
    <lineage>
        <taxon>Bacteria</taxon>
        <taxon>Bacillati</taxon>
        <taxon>Actinomycetota</taxon>
        <taxon>Nitriliruptoria</taxon>
        <taxon>Euzebyales</taxon>
    </lineage>
</organism>
<dbReference type="AlphaFoldDB" id="A0A346XZL2"/>
<proteinExistence type="predicted"/>
<dbReference type="Proteomes" id="UP000264006">
    <property type="component" value="Chromosome"/>
</dbReference>
<dbReference type="RefSeq" id="WP_114592117.1">
    <property type="nucleotide sequence ID" value="NZ_CP031165.1"/>
</dbReference>
<name>A0A346XZL2_9ACTN</name>
<gene>
    <name evidence="1" type="ORF">DVS28_a2980</name>
</gene>
<dbReference type="EMBL" id="CP031165">
    <property type="protein sequence ID" value="AXV07659.1"/>
    <property type="molecule type" value="Genomic_DNA"/>
</dbReference>
<reference evidence="1 2" key="1">
    <citation type="submission" date="2018-09" db="EMBL/GenBank/DDBJ databases">
        <title>Complete genome sequence of Euzebya sp. DY32-46 isolated from seawater of Pacific Ocean.</title>
        <authorList>
            <person name="Xu L."/>
            <person name="Wu Y.-H."/>
            <person name="Xu X.-W."/>
        </authorList>
    </citation>
    <scope>NUCLEOTIDE SEQUENCE [LARGE SCALE GENOMIC DNA]</scope>
    <source>
        <strain evidence="1 2">DY32-46</strain>
    </source>
</reference>
<keyword evidence="2" id="KW-1185">Reference proteome</keyword>
<dbReference type="OrthoDB" id="5244985at2"/>
<dbReference type="KEGG" id="euz:DVS28_a2980"/>
<evidence type="ECO:0000313" key="1">
    <source>
        <dbReference type="EMBL" id="AXV07659.1"/>
    </source>
</evidence>
<accession>A0A346XZL2</accession>
<protein>
    <submittedName>
        <fullName evidence="1">Uncharacterized protein</fullName>
    </submittedName>
</protein>
<sequence>MRTYSPGRAATRRRTSIALVTAAALVGAGTVLPVGADTTALTLSLTNSGTLSIDAPAAASATTDVTSTSGITATIPVNGIVITDARTLPGVFTATASATDLTNGSDTISNAGMIWLSTSATTGGGSPAPGVLGAGGALNGTAIVAIGLGLGLGANSYTVNGTITVPITGKAPGEYTGTLTTSIN</sequence>
<evidence type="ECO:0000313" key="2">
    <source>
        <dbReference type="Proteomes" id="UP000264006"/>
    </source>
</evidence>